<comment type="similarity">
    <text evidence="1">Belongs to the class-II DAHP synthase family.</text>
</comment>
<dbReference type="InterPro" id="IPR002480">
    <property type="entry name" value="DAHP_synth_2"/>
</dbReference>
<gene>
    <name evidence="4" type="ORF">METZ01_LOCUS502108</name>
</gene>
<accession>A0A383DY60</accession>
<dbReference type="Pfam" id="PF01474">
    <property type="entry name" value="DAHP_synth_2"/>
    <property type="match status" value="1"/>
</dbReference>
<name>A0A383DY60_9ZZZZ</name>
<dbReference type="EMBL" id="UINC01221072">
    <property type="protein sequence ID" value="SVE49254.1"/>
    <property type="molecule type" value="Genomic_DNA"/>
</dbReference>
<dbReference type="SUPFAM" id="SSF51569">
    <property type="entry name" value="Aldolase"/>
    <property type="match status" value="1"/>
</dbReference>
<dbReference type="AlphaFoldDB" id="A0A383DY60"/>
<dbReference type="PANTHER" id="PTHR21337:SF0">
    <property type="entry name" value="PHOSPHO-2-DEHYDRO-3-DEOXYHEPTONATE ALDOLASE"/>
    <property type="match status" value="1"/>
</dbReference>
<dbReference type="EC" id="2.5.1.54" evidence="2"/>
<evidence type="ECO:0000256" key="2">
    <source>
        <dbReference type="ARBA" id="ARBA00012694"/>
    </source>
</evidence>
<protein>
    <recommendedName>
        <fullName evidence="2">3-deoxy-7-phosphoheptulonate synthase</fullName>
        <ecNumber evidence="2">2.5.1.54</ecNumber>
    </recommendedName>
</protein>
<evidence type="ECO:0000256" key="1">
    <source>
        <dbReference type="ARBA" id="ARBA00008911"/>
    </source>
</evidence>
<organism evidence="4">
    <name type="scientific">marine metagenome</name>
    <dbReference type="NCBI Taxonomy" id="408172"/>
    <lineage>
        <taxon>unclassified sequences</taxon>
        <taxon>metagenomes</taxon>
        <taxon>ecological metagenomes</taxon>
    </lineage>
</organism>
<dbReference type="Gene3D" id="3.20.20.70">
    <property type="entry name" value="Aldolase class I"/>
    <property type="match status" value="1"/>
</dbReference>
<feature type="non-terminal residue" evidence="4">
    <location>
        <position position="200"/>
    </location>
</feature>
<keyword evidence="3" id="KW-0808">Transferase</keyword>
<evidence type="ECO:0000256" key="3">
    <source>
        <dbReference type="ARBA" id="ARBA00022679"/>
    </source>
</evidence>
<dbReference type="InterPro" id="IPR013785">
    <property type="entry name" value="Aldolase_TIM"/>
</dbReference>
<dbReference type="GO" id="GO:0009073">
    <property type="term" value="P:aromatic amino acid family biosynthetic process"/>
    <property type="evidence" value="ECO:0007669"/>
    <property type="project" value="InterPro"/>
</dbReference>
<reference evidence="4" key="1">
    <citation type="submission" date="2018-05" db="EMBL/GenBank/DDBJ databases">
        <authorList>
            <person name="Lanie J.A."/>
            <person name="Ng W.-L."/>
            <person name="Kazmierczak K.M."/>
            <person name="Andrzejewski T.M."/>
            <person name="Davidsen T.M."/>
            <person name="Wayne K.J."/>
            <person name="Tettelin H."/>
            <person name="Glass J.I."/>
            <person name="Rusch D."/>
            <person name="Podicherti R."/>
            <person name="Tsui H.-C.T."/>
            <person name="Winkler M.E."/>
        </authorList>
    </citation>
    <scope>NUCLEOTIDE SEQUENCE</scope>
</reference>
<proteinExistence type="inferred from homology"/>
<sequence>MTSNWQPNSWRDKPAIHIPTYSNSEELSVATEKLSNFPPLVFAGESRNLLKQLEEVSKGRAFLLQGGDCAESFSDFHPNNIRDLFKVMLQMAVVLTFGASCPVVKVGRMAGQFAKPRSQNTEIINNVELESYKGDIINGIDFDKTSRTPNPERLIQAYNQSAATLNLLRAFAQGGFANLKQIHQWNLSFVEDSQSKKKFE</sequence>
<dbReference type="PANTHER" id="PTHR21337">
    <property type="entry name" value="PHOSPHO-2-DEHYDRO-3-DEOXYHEPTONATE ALDOLASE 1, 2"/>
    <property type="match status" value="1"/>
</dbReference>
<evidence type="ECO:0000313" key="4">
    <source>
        <dbReference type="EMBL" id="SVE49254.1"/>
    </source>
</evidence>
<dbReference type="GO" id="GO:0003849">
    <property type="term" value="F:3-deoxy-7-phosphoheptulonate synthase activity"/>
    <property type="evidence" value="ECO:0007669"/>
    <property type="project" value="UniProtKB-EC"/>
</dbReference>